<organism evidence="2 3">
    <name type="scientific">Mucuna pruriens</name>
    <name type="common">Velvet bean</name>
    <name type="synonym">Dolichos pruriens</name>
    <dbReference type="NCBI Taxonomy" id="157652"/>
    <lineage>
        <taxon>Eukaryota</taxon>
        <taxon>Viridiplantae</taxon>
        <taxon>Streptophyta</taxon>
        <taxon>Embryophyta</taxon>
        <taxon>Tracheophyta</taxon>
        <taxon>Spermatophyta</taxon>
        <taxon>Magnoliopsida</taxon>
        <taxon>eudicotyledons</taxon>
        <taxon>Gunneridae</taxon>
        <taxon>Pentapetalae</taxon>
        <taxon>rosids</taxon>
        <taxon>fabids</taxon>
        <taxon>Fabales</taxon>
        <taxon>Fabaceae</taxon>
        <taxon>Papilionoideae</taxon>
        <taxon>50 kb inversion clade</taxon>
        <taxon>NPAAA clade</taxon>
        <taxon>indigoferoid/millettioid clade</taxon>
        <taxon>Phaseoleae</taxon>
        <taxon>Mucuna</taxon>
    </lineage>
</organism>
<evidence type="ECO:0000313" key="3">
    <source>
        <dbReference type="Proteomes" id="UP000257109"/>
    </source>
</evidence>
<protein>
    <submittedName>
        <fullName evidence="2">Uncharacterized protein</fullName>
    </submittedName>
</protein>
<evidence type="ECO:0000313" key="2">
    <source>
        <dbReference type="EMBL" id="RDX80354.1"/>
    </source>
</evidence>
<feature type="compositionally biased region" description="Basic residues" evidence="1">
    <location>
        <begin position="12"/>
        <end position="22"/>
    </location>
</feature>
<feature type="region of interest" description="Disordered" evidence="1">
    <location>
        <begin position="1"/>
        <end position="32"/>
    </location>
</feature>
<reference evidence="2" key="1">
    <citation type="submission" date="2018-05" db="EMBL/GenBank/DDBJ databases">
        <title>Draft genome of Mucuna pruriens seed.</title>
        <authorList>
            <person name="Nnadi N.E."/>
            <person name="Vos R."/>
            <person name="Hasami M.H."/>
            <person name="Devisetty U.K."/>
            <person name="Aguiy J.C."/>
        </authorList>
    </citation>
    <scope>NUCLEOTIDE SEQUENCE [LARGE SCALE GENOMIC DNA]</scope>
    <source>
        <strain evidence="2">JCA_2017</strain>
    </source>
</reference>
<name>A0A371FPT0_MUCPR</name>
<dbReference type="AlphaFoldDB" id="A0A371FPT0"/>
<dbReference type="EMBL" id="QJKJ01008248">
    <property type="protein sequence ID" value="RDX80354.1"/>
    <property type="molecule type" value="Genomic_DNA"/>
</dbReference>
<sequence length="73" mass="8036">MANRGTSDGRRPPNHGRGRGVSRRVEEEPQPIEVGDIVVTPSTLQDSFTLEGPSPHSEHAVDQMSFLQLIDNE</sequence>
<keyword evidence="3" id="KW-1185">Reference proteome</keyword>
<accession>A0A371FPT0</accession>
<feature type="non-terminal residue" evidence="2">
    <location>
        <position position="1"/>
    </location>
</feature>
<proteinExistence type="predicted"/>
<gene>
    <name evidence="2" type="ORF">CR513_39116</name>
</gene>
<dbReference type="Proteomes" id="UP000257109">
    <property type="component" value="Unassembled WGS sequence"/>
</dbReference>
<comment type="caution">
    <text evidence="2">The sequence shown here is derived from an EMBL/GenBank/DDBJ whole genome shotgun (WGS) entry which is preliminary data.</text>
</comment>
<evidence type="ECO:0000256" key="1">
    <source>
        <dbReference type="SAM" id="MobiDB-lite"/>
    </source>
</evidence>